<feature type="domain" description="AMP-dependent synthetase/ligase" evidence="3">
    <location>
        <begin position="35"/>
        <end position="424"/>
    </location>
</feature>
<dbReference type="GO" id="GO:0016878">
    <property type="term" value="F:acid-thiol ligase activity"/>
    <property type="evidence" value="ECO:0007669"/>
    <property type="project" value="UniProtKB-ARBA"/>
</dbReference>
<dbReference type="Pfam" id="PF00501">
    <property type="entry name" value="AMP-binding"/>
    <property type="match status" value="1"/>
</dbReference>
<proteinExistence type="inferred from homology"/>
<feature type="domain" description="AMP-binding enzyme C-terminal" evidence="4">
    <location>
        <begin position="474"/>
        <end position="549"/>
    </location>
</feature>
<accession>A0A0H3A8K8</accession>
<dbReference type="Gene3D" id="3.40.50.12780">
    <property type="entry name" value="N-terminal domain of ligase-like"/>
    <property type="match status" value="1"/>
</dbReference>
<evidence type="ECO:0000259" key="3">
    <source>
        <dbReference type="Pfam" id="PF00501"/>
    </source>
</evidence>
<dbReference type="RefSeq" id="WP_011792381.1">
    <property type="nucleotide sequence ID" value="NC_008751.1"/>
</dbReference>
<dbReference type="InterPro" id="IPR025110">
    <property type="entry name" value="AMP-bd_C"/>
</dbReference>
<dbReference type="EMBL" id="CP000527">
    <property type="protein sequence ID" value="ABM28643.1"/>
    <property type="molecule type" value="Genomic_DNA"/>
</dbReference>
<protein>
    <submittedName>
        <fullName evidence="5">AMP-dependent synthetase and ligase</fullName>
    </submittedName>
</protein>
<name>A0A0H3A8K8_NITV4</name>
<reference evidence="6" key="1">
    <citation type="journal article" date="2009" name="Environ. Microbiol.">
        <title>Contribution of mobile genetic elements to Desulfovibrio vulgaris genome plasticity.</title>
        <authorList>
            <person name="Walker C.B."/>
            <person name="Stolyar S."/>
            <person name="Chivian D."/>
            <person name="Pinel N."/>
            <person name="Gabster J.A."/>
            <person name="Dehal P.S."/>
            <person name="He Z."/>
            <person name="Yang Z.K."/>
            <person name="Yen H.C."/>
            <person name="Zhou J."/>
            <person name="Wall J.D."/>
            <person name="Hazen T.C."/>
            <person name="Arkin A.P."/>
            <person name="Stahl D.A."/>
        </authorList>
    </citation>
    <scope>NUCLEOTIDE SEQUENCE [LARGE SCALE GENOMIC DNA]</scope>
    <source>
        <strain evidence="6">DP4</strain>
    </source>
</reference>
<evidence type="ECO:0000313" key="6">
    <source>
        <dbReference type="Proteomes" id="UP000009173"/>
    </source>
</evidence>
<dbReference type="Pfam" id="PF13193">
    <property type="entry name" value="AMP-binding_C"/>
    <property type="match status" value="1"/>
</dbReference>
<dbReference type="KEGG" id="dvl:Dvul_1626"/>
<comment type="similarity">
    <text evidence="1">Belongs to the ATP-dependent AMP-binding enzyme family.</text>
</comment>
<dbReference type="PROSITE" id="PS00455">
    <property type="entry name" value="AMP_BINDING"/>
    <property type="match status" value="1"/>
</dbReference>
<gene>
    <name evidence="5" type="ordered locus">Dvul_1626</name>
</gene>
<organism evidence="5 6">
    <name type="scientific">Nitratidesulfovibrio vulgaris (strain DP4)</name>
    <name type="common">Desulfovibrio vulgaris</name>
    <dbReference type="NCBI Taxonomy" id="391774"/>
    <lineage>
        <taxon>Bacteria</taxon>
        <taxon>Pseudomonadati</taxon>
        <taxon>Thermodesulfobacteriota</taxon>
        <taxon>Desulfovibrionia</taxon>
        <taxon>Desulfovibrionales</taxon>
        <taxon>Desulfovibrionaceae</taxon>
        <taxon>Nitratidesulfovibrio</taxon>
    </lineage>
</organism>
<dbReference type="CDD" id="cd05936">
    <property type="entry name" value="FC-FACS_FadD_like"/>
    <property type="match status" value="1"/>
</dbReference>
<dbReference type="Gene3D" id="3.30.300.30">
    <property type="match status" value="1"/>
</dbReference>
<sequence>MMHDTATREMPWLQSYDKDVPARIDYEVAPLFAFLDEAAERHPKQTAIIFRNYKVSYAKLRLLAERFAANLRAQGVLPGDRVSVMLPNVPQAIIAFWGLLKAGCTVVMTNPLYMEKELVHQIHDSGAEYMIALDLVWPKIEPLRDRLGIRKFFITRISDALGFPLNLLYRFKAKREGTWRDVPFDGETVIPWKTLFKKKEGYSAKVENPREALALLQYTGGTTGISKGVMLTHYNLSVNVQQIKAILGESTRMRHTFLGLMPYFHVYGLTTCLTLPTALGATIIPFPRYVPRDVLVGIDKHKPTIFPGAPSIYISLMQQKDVGEFDLKSIKYCISGSAPMPLEHIRRFHELTGAQVIEGFGLTEASPVTHLNPIHGVQKPGSIGVPFPDTEARVVDMEVGLVPLPPGKIGELIIRGPQVMQGYLNRPDETANTLRNGWLYTGDIATMDEDGYFFIVDRKKDMIIVGGYNVYPREIDEVLHEHPKVKEAVTVGVPHATRGEIIKAYIVPREGVKLTKAEIVAHCREQLANYKVPKQVEFRNELPKTIVGKVLRRILRAEEEERLKNAPAGNGED</sequence>
<dbReference type="SUPFAM" id="SSF56801">
    <property type="entry name" value="Acetyl-CoA synthetase-like"/>
    <property type="match status" value="1"/>
</dbReference>
<dbReference type="PANTHER" id="PTHR43767:SF1">
    <property type="entry name" value="NONRIBOSOMAL PEPTIDE SYNTHASE PES1 (EUROFUNG)-RELATED"/>
    <property type="match status" value="1"/>
</dbReference>
<dbReference type="InterPro" id="IPR020845">
    <property type="entry name" value="AMP-binding_CS"/>
</dbReference>
<dbReference type="InterPro" id="IPR000873">
    <property type="entry name" value="AMP-dep_synth/lig_dom"/>
</dbReference>
<dbReference type="Proteomes" id="UP000009173">
    <property type="component" value="Chromosome"/>
</dbReference>
<dbReference type="AlphaFoldDB" id="A0A0H3A8K8"/>
<dbReference type="InterPro" id="IPR042099">
    <property type="entry name" value="ANL_N_sf"/>
</dbReference>
<dbReference type="FunFam" id="3.30.300.30:FF:000008">
    <property type="entry name" value="2,3-dihydroxybenzoate-AMP ligase"/>
    <property type="match status" value="1"/>
</dbReference>
<evidence type="ECO:0000256" key="2">
    <source>
        <dbReference type="ARBA" id="ARBA00022598"/>
    </source>
</evidence>
<evidence type="ECO:0000259" key="4">
    <source>
        <dbReference type="Pfam" id="PF13193"/>
    </source>
</evidence>
<evidence type="ECO:0000313" key="5">
    <source>
        <dbReference type="EMBL" id="ABM28643.1"/>
    </source>
</evidence>
<evidence type="ECO:0000256" key="1">
    <source>
        <dbReference type="ARBA" id="ARBA00006432"/>
    </source>
</evidence>
<dbReference type="HOGENOM" id="CLU_000022_59_7_7"/>
<dbReference type="PANTHER" id="PTHR43767">
    <property type="entry name" value="LONG-CHAIN-FATTY-ACID--COA LIGASE"/>
    <property type="match status" value="1"/>
</dbReference>
<keyword evidence="2 5" id="KW-0436">Ligase</keyword>
<dbReference type="InterPro" id="IPR050237">
    <property type="entry name" value="ATP-dep_AMP-bd_enzyme"/>
</dbReference>
<dbReference type="InterPro" id="IPR045851">
    <property type="entry name" value="AMP-bd_C_sf"/>
</dbReference>